<dbReference type="InterPro" id="IPR021219">
    <property type="entry name" value="DUF2703"/>
</dbReference>
<dbReference type="Pfam" id="PF10865">
    <property type="entry name" value="DUF2703"/>
    <property type="match status" value="1"/>
</dbReference>
<proteinExistence type="predicted"/>
<accession>A0A6S6M1Q9</accession>
<name>A0A6S6M1Q9_9BACT</name>
<evidence type="ECO:0000313" key="2">
    <source>
        <dbReference type="Proteomes" id="UP000515472"/>
    </source>
</evidence>
<dbReference type="EMBL" id="AP023213">
    <property type="protein sequence ID" value="BCG47449.1"/>
    <property type="molecule type" value="Genomic_DNA"/>
</dbReference>
<keyword evidence="2" id="KW-1185">Reference proteome</keyword>
<dbReference type="AlphaFoldDB" id="A0A6S6M1Q9"/>
<dbReference type="RefSeq" id="WP_185242353.1">
    <property type="nucleotide sequence ID" value="NZ_AP023213.1"/>
</dbReference>
<sequence length="130" mass="13864">MPELRIKWQRLVDDTGQTCSRCSGTGDEVATAVGMLSDALAHLGITVAAEMTELRTNDFLQDPLESNRVWIGGKPLECWLHAEVGKSDCCGPCGESQCRTLSVGGQGYEVIPKKLILKAGLLAAAEMVGS</sequence>
<gene>
    <name evidence="1" type="ORF">GEOBRER4_n2281</name>
</gene>
<dbReference type="Proteomes" id="UP000515472">
    <property type="component" value="Chromosome"/>
</dbReference>
<evidence type="ECO:0000313" key="1">
    <source>
        <dbReference type="EMBL" id="BCG47449.1"/>
    </source>
</evidence>
<reference evidence="1 2" key="1">
    <citation type="submission" date="2020-06" db="EMBL/GenBank/DDBJ databases">
        <title>Interaction of electrochemicaly active bacteria, Geobacter bremensis R4 on different carbon anode.</title>
        <authorList>
            <person name="Meng L."/>
            <person name="Yoshida N."/>
        </authorList>
    </citation>
    <scope>NUCLEOTIDE SEQUENCE [LARGE SCALE GENOMIC DNA]</scope>
    <source>
        <strain evidence="1 2">R4</strain>
    </source>
</reference>
<evidence type="ECO:0008006" key="3">
    <source>
        <dbReference type="Google" id="ProtNLM"/>
    </source>
</evidence>
<organism evidence="1 2">
    <name type="scientific">Citrifermentans bremense</name>
    <dbReference type="NCBI Taxonomy" id="60035"/>
    <lineage>
        <taxon>Bacteria</taxon>
        <taxon>Pseudomonadati</taxon>
        <taxon>Thermodesulfobacteriota</taxon>
        <taxon>Desulfuromonadia</taxon>
        <taxon>Geobacterales</taxon>
        <taxon>Geobacteraceae</taxon>
        <taxon>Citrifermentans</taxon>
    </lineage>
</organism>
<dbReference type="KEGG" id="gbn:GEOBRER4_21990"/>
<protein>
    <recommendedName>
        <fullName evidence="3">Heavy metal sensor signal transduction histidine kinase</fullName>
    </recommendedName>
</protein>